<feature type="transmembrane region" description="Helical" evidence="1">
    <location>
        <begin position="7"/>
        <end position="28"/>
    </location>
</feature>
<keyword evidence="1" id="KW-1133">Transmembrane helix</keyword>
<dbReference type="RefSeq" id="WP_119820313.1">
    <property type="nucleotide sequence ID" value="NZ_CP025066.1"/>
</dbReference>
<evidence type="ECO:0000313" key="3">
    <source>
        <dbReference type="EMBL" id="AUX10296.1"/>
    </source>
</evidence>
<keyword evidence="1" id="KW-0472">Membrane</keyword>
<feature type="transmembrane region" description="Helical" evidence="1">
    <location>
        <begin position="350"/>
        <end position="372"/>
    </location>
</feature>
<feature type="transmembrane region" description="Helical" evidence="1">
    <location>
        <begin position="67"/>
        <end position="92"/>
    </location>
</feature>
<evidence type="ECO:0000313" key="4">
    <source>
        <dbReference type="Proteomes" id="UP000263012"/>
    </source>
</evidence>
<dbReference type="InterPro" id="IPR020846">
    <property type="entry name" value="MFS_dom"/>
</dbReference>
<keyword evidence="4" id="KW-1185">Reference proteome</keyword>
<dbReference type="EMBL" id="CP025066">
    <property type="protein sequence ID" value="AUX10296.1"/>
    <property type="molecule type" value="Genomic_DNA"/>
</dbReference>
<name>A0A343TMH4_9EURY</name>
<dbReference type="InterPro" id="IPR036259">
    <property type="entry name" value="MFS_trans_sf"/>
</dbReference>
<dbReference type="PANTHER" id="PTHR23518:SF2">
    <property type="entry name" value="MAJOR FACILITATOR SUPERFAMILY TRANSPORTER"/>
    <property type="match status" value="1"/>
</dbReference>
<evidence type="ECO:0000256" key="1">
    <source>
        <dbReference type="SAM" id="Phobius"/>
    </source>
</evidence>
<dbReference type="KEGG" id="hdf:AArcSl_2678"/>
<feature type="transmembrane region" description="Helical" evidence="1">
    <location>
        <begin position="130"/>
        <end position="148"/>
    </location>
</feature>
<dbReference type="GeneID" id="37879036"/>
<dbReference type="Gene3D" id="1.20.1250.20">
    <property type="entry name" value="MFS general substrate transporter like domains"/>
    <property type="match status" value="1"/>
</dbReference>
<feature type="transmembrane region" description="Helical" evidence="1">
    <location>
        <begin position="322"/>
        <end position="344"/>
    </location>
</feature>
<keyword evidence="1" id="KW-0812">Transmembrane</keyword>
<proteinExistence type="predicted"/>
<feature type="transmembrane region" description="Helical" evidence="1">
    <location>
        <begin position="252"/>
        <end position="276"/>
    </location>
</feature>
<dbReference type="Proteomes" id="UP000263012">
    <property type="component" value="Chromosome"/>
</dbReference>
<dbReference type="GO" id="GO:0022857">
    <property type="term" value="F:transmembrane transporter activity"/>
    <property type="evidence" value="ECO:0007669"/>
    <property type="project" value="InterPro"/>
</dbReference>
<feature type="transmembrane region" description="Helical" evidence="1">
    <location>
        <begin position="288"/>
        <end position="310"/>
    </location>
</feature>
<reference evidence="4" key="1">
    <citation type="submission" date="2017-11" db="EMBL/GenBank/DDBJ databases">
        <title>Phenotypic and genomic properties of facultatively anaerobic sulfur-reducing natronoarchaea from hypersaline soda lakes.</title>
        <authorList>
            <person name="Sorokin D.Y."/>
            <person name="Kublanov I.V."/>
            <person name="Roman P."/>
            <person name="Sinninghe Damste J.S."/>
            <person name="Golyshin P.N."/>
            <person name="Rojo D."/>
            <person name="Ciordia S."/>
            <person name="Mena M.D.C."/>
            <person name="Ferrer M."/>
            <person name="Messina E."/>
            <person name="Smedile F."/>
            <person name="La Spada G."/>
            <person name="La Cono V."/>
            <person name="Yakimov M.M."/>
        </authorList>
    </citation>
    <scope>NUCLEOTIDE SEQUENCE [LARGE SCALE GENOMIC DNA]</scope>
    <source>
        <strain evidence="4">AArc-Sl</strain>
    </source>
</reference>
<evidence type="ECO:0000259" key="2">
    <source>
        <dbReference type="PROSITE" id="PS50850"/>
    </source>
</evidence>
<dbReference type="PROSITE" id="PS50850">
    <property type="entry name" value="MFS"/>
    <property type="match status" value="1"/>
</dbReference>
<gene>
    <name evidence="3" type="ORF">AArcSl_2678</name>
</gene>
<dbReference type="AlphaFoldDB" id="A0A343TMH4"/>
<dbReference type="SUPFAM" id="SSF103473">
    <property type="entry name" value="MFS general substrate transporter"/>
    <property type="match status" value="1"/>
</dbReference>
<dbReference type="Pfam" id="PF07690">
    <property type="entry name" value="MFS_1"/>
    <property type="match status" value="1"/>
</dbReference>
<feature type="transmembrane region" description="Helical" evidence="1">
    <location>
        <begin position="160"/>
        <end position="181"/>
    </location>
</feature>
<feature type="transmembrane region" description="Helical" evidence="1">
    <location>
        <begin position="98"/>
        <end position="118"/>
    </location>
</feature>
<feature type="transmembrane region" description="Helical" evidence="1">
    <location>
        <begin position="384"/>
        <end position="405"/>
    </location>
</feature>
<feature type="domain" description="Major facilitator superfamily (MFS) profile" evidence="2">
    <location>
        <begin position="1"/>
        <end position="436"/>
    </location>
</feature>
<feature type="transmembrane region" description="Helical" evidence="1">
    <location>
        <begin position="34"/>
        <end position="55"/>
    </location>
</feature>
<dbReference type="InterPro" id="IPR011701">
    <property type="entry name" value="MFS"/>
</dbReference>
<organism evidence="3 4">
    <name type="scientific">Halalkaliarchaeum desulfuricum</name>
    <dbReference type="NCBI Taxonomy" id="2055893"/>
    <lineage>
        <taxon>Archaea</taxon>
        <taxon>Methanobacteriati</taxon>
        <taxon>Methanobacteriota</taxon>
        <taxon>Stenosarchaea group</taxon>
        <taxon>Halobacteria</taxon>
        <taxon>Halobacteriales</taxon>
        <taxon>Haloferacaceae</taxon>
        <taxon>Halalkaliarchaeum</taxon>
    </lineage>
</organism>
<protein>
    <submittedName>
        <fullName evidence="3">Major facilitator superfamily MFS_1</fullName>
    </submittedName>
</protein>
<accession>A0A343TMH4</accession>
<sequence length="441" mass="45631">MSKGWLYAWGLGSIALGGASLIVPLYIVALGGTAFTLGILAAVAAFVGVPAALVFGRLADRTGKRRLFVLGALGLVTAMLLLMPTVGSIAVVVAANGVIWFAFAAATPVLTLFAVADAPPASWSTRIATLNKYQGIGWAFGLLLGAVWTGTAERLLSPGWVFDGFFLLTGLCAGIGLIVGARTFPADPGTRRETGEGRTEDDPRITGARVRRALRRSNRYSVRTVTFPFTPMRTDFRGLRFDRLVERFTTELALYFSAVFVFFAGFSGFFAPLPAFLADTGFTSGEIFVLYLVSGVGSALAFGTAGRLAARFDAGALQATGLVVRGAAIPAVALVGLAFGASPVSLGTTAAVFAVIGLTWAVIAVTGGTLVTRLAPMTVRGEALGVYAALGALAGGFGSIVGGYLAAIDYLLAFGIAGVLVVLGAVIVLAIRRRAGYLTPR</sequence>
<feature type="transmembrane region" description="Helical" evidence="1">
    <location>
        <begin position="411"/>
        <end position="431"/>
    </location>
</feature>
<dbReference type="OrthoDB" id="86286at2157"/>
<dbReference type="PANTHER" id="PTHR23518">
    <property type="entry name" value="C-METHYLTRANSFERASE"/>
    <property type="match status" value="1"/>
</dbReference>